<dbReference type="Proteomes" id="UP000037446">
    <property type="component" value="Unassembled WGS sequence"/>
</dbReference>
<dbReference type="AlphaFoldDB" id="A0A0L1KBN7"/>
<feature type="chain" id="PRO_5005554732" description="Lipoprotein" evidence="2">
    <location>
        <begin position="22"/>
        <end position="177"/>
    </location>
</feature>
<feature type="signal peptide" evidence="2">
    <location>
        <begin position="1"/>
        <end position="21"/>
    </location>
</feature>
<proteinExistence type="predicted"/>
<evidence type="ECO:0000313" key="3">
    <source>
        <dbReference type="EMBL" id="KNH01272.1"/>
    </source>
</evidence>
<dbReference type="EMBL" id="JYNE01000027">
    <property type="protein sequence ID" value="KNH01272.1"/>
    <property type="molecule type" value="Genomic_DNA"/>
</dbReference>
<evidence type="ECO:0000313" key="4">
    <source>
        <dbReference type="Proteomes" id="UP000037446"/>
    </source>
</evidence>
<sequence>MKRLLLIALPLALAGCSSEPAEQESADDFASRIGQDGNAAGGPQADPDLPNTASVTAPGGADLTQLQKLGDIGGVDLGARDGGCTLMVGKDEILIAGAPDDASVPGKAVVRVGDSLVLTDAAAGGLDAIRDGTSFAGEGFTVSVAPAAGTEQRRPANVTVTDAAGKTQSYSGNWICS</sequence>
<accession>A0A0L1KBN7</accession>
<evidence type="ECO:0000256" key="1">
    <source>
        <dbReference type="SAM" id="MobiDB-lite"/>
    </source>
</evidence>
<feature type="region of interest" description="Disordered" evidence="1">
    <location>
        <begin position="20"/>
        <end position="52"/>
    </location>
</feature>
<comment type="caution">
    <text evidence="3">The sequence shown here is derived from an EMBL/GenBank/DDBJ whole genome shotgun (WGS) entry which is preliminary data.</text>
</comment>
<evidence type="ECO:0000256" key="2">
    <source>
        <dbReference type="SAM" id="SignalP"/>
    </source>
</evidence>
<dbReference type="STRING" id="1306953.J121_2290"/>
<evidence type="ECO:0008006" key="5">
    <source>
        <dbReference type="Google" id="ProtNLM"/>
    </source>
</evidence>
<reference evidence="3" key="1">
    <citation type="submission" date="2015-02" db="EMBL/GenBank/DDBJ databases">
        <authorList>
            <person name="Chooi Y.-H."/>
        </authorList>
    </citation>
    <scope>NUCLEOTIDE SEQUENCE [LARGE SCALE GENOMIC DNA]</scope>
    <source>
        <strain evidence="3">LAMA 915</strain>
    </source>
</reference>
<keyword evidence="2" id="KW-0732">Signal</keyword>
<name>A0A0L1KBN7_9SPHN</name>
<dbReference type="RefSeq" id="WP_050601224.1">
    <property type="nucleotide sequence ID" value="NZ_JYNE01000027.1"/>
</dbReference>
<dbReference type="PROSITE" id="PS51257">
    <property type="entry name" value="PROKAR_LIPOPROTEIN"/>
    <property type="match status" value="1"/>
</dbReference>
<protein>
    <recommendedName>
        <fullName evidence="5">Lipoprotein</fullName>
    </recommendedName>
</protein>
<organism evidence="3 4">
    <name type="scientific">Qipengyuania citrea LAMA 915</name>
    <dbReference type="NCBI Taxonomy" id="1306953"/>
    <lineage>
        <taxon>Bacteria</taxon>
        <taxon>Pseudomonadati</taxon>
        <taxon>Pseudomonadota</taxon>
        <taxon>Alphaproteobacteria</taxon>
        <taxon>Sphingomonadales</taxon>
        <taxon>Erythrobacteraceae</taxon>
        <taxon>Qipengyuania</taxon>
    </lineage>
</organism>
<dbReference type="PATRIC" id="fig|1306953.7.peg.2367"/>
<gene>
    <name evidence="3" type="ORF">J121_2290</name>
</gene>